<keyword evidence="2" id="KW-1185">Reference proteome</keyword>
<proteinExistence type="predicted"/>
<organism evidence="1 2">
    <name type="scientific">Caenorhabditis angaria</name>
    <dbReference type="NCBI Taxonomy" id="860376"/>
    <lineage>
        <taxon>Eukaryota</taxon>
        <taxon>Metazoa</taxon>
        <taxon>Ecdysozoa</taxon>
        <taxon>Nematoda</taxon>
        <taxon>Chromadorea</taxon>
        <taxon>Rhabditida</taxon>
        <taxon>Rhabditina</taxon>
        <taxon>Rhabditomorpha</taxon>
        <taxon>Rhabditoidea</taxon>
        <taxon>Rhabditidae</taxon>
        <taxon>Peloderinae</taxon>
        <taxon>Caenorhabditis</taxon>
    </lineage>
</organism>
<comment type="caution">
    <text evidence="1">The sequence shown here is derived from an EMBL/GenBank/DDBJ whole genome shotgun (WGS) entry which is preliminary data.</text>
</comment>
<sequence length="16" mass="1861">MWLMDDANKQIHTSNG</sequence>
<name>A0A9P1J343_9PELO</name>
<evidence type="ECO:0000313" key="2">
    <source>
        <dbReference type="Proteomes" id="UP001152747"/>
    </source>
</evidence>
<accession>A0A9P1J343</accession>
<reference evidence="1" key="1">
    <citation type="submission" date="2022-11" db="EMBL/GenBank/DDBJ databases">
        <authorList>
            <person name="Kikuchi T."/>
        </authorList>
    </citation>
    <scope>NUCLEOTIDE SEQUENCE</scope>
    <source>
        <strain evidence="1">PS1010</strain>
    </source>
</reference>
<evidence type="ECO:0000313" key="1">
    <source>
        <dbReference type="EMBL" id="CAI5455765.1"/>
    </source>
</evidence>
<gene>
    <name evidence="1" type="ORF">CAMP_LOCUS18402</name>
</gene>
<dbReference type="EMBL" id="CANHGI010000006">
    <property type="protein sequence ID" value="CAI5455765.1"/>
    <property type="molecule type" value="Genomic_DNA"/>
</dbReference>
<dbReference type="Proteomes" id="UP001152747">
    <property type="component" value="Unassembled WGS sequence"/>
</dbReference>
<protein>
    <submittedName>
        <fullName evidence="1">Uncharacterized protein</fullName>
    </submittedName>
</protein>
<dbReference type="AlphaFoldDB" id="A0A9P1J343"/>